<dbReference type="OrthoDB" id="120644at2"/>
<feature type="signal peptide" evidence="1">
    <location>
        <begin position="1"/>
        <end position="23"/>
    </location>
</feature>
<keyword evidence="1" id="KW-0732">Signal</keyword>
<evidence type="ECO:0000313" key="3">
    <source>
        <dbReference type="Proteomes" id="UP000290253"/>
    </source>
</evidence>
<evidence type="ECO:0000313" key="2">
    <source>
        <dbReference type="EMBL" id="RXS96601.1"/>
    </source>
</evidence>
<dbReference type="RefSeq" id="WP_129206351.1">
    <property type="nucleotide sequence ID" value="NZ_BMGU01000001.1"/>
</dbReference>
<proteinExistence type="predicted"/>
<evidence type="ECO:0000256" key="1">
    <source>
        <dbReference type="SAM" id="SignalP"/>
    </source>
</evidence>
<sequence length="175" mass="18663">MSLLKLALACALTLAPLPSLAQAAPASTAILHPADLGKLLPDAVFFRGQTATTQARNSGGIKFADGLYLVTALVDNSGYSTGIQEKYQAYLLTEVPLDFHGQKLIPGSYGIGIIKPNGSPQFVVQDIGAHDLFTVDAATDAKLHRPTPLQVVAGEKAGSYRLYFGRNYIEFTRAE</sequence>
<name>A0A4Q1SGD7_9BACT</name>
<organism evidence="2 3">
    <name type="scientific">Silvibacterium dinghuense</name>
    <dbReference type="NCBI Taxonomy" id="1560006"/>
    <lineage>
        <taxon>Bacteria</taxon>
        <taxon>Pseudomonadati</taxon>
        <taxon>Acidobacteriota</taxon>
        <taxon>Terriglobia</taxon>
        <taxon>Terriglobales</taxon>
        <taxon>Acidobacteriaceae</taxon>
        <taxon>Silvibacterium</taxon>
    </lineage>
</organism>
<gene>
    <name evidence="2" type="ORF">ESZ00_01220</name>
</gene>
<accession>A0A4Q1SGD7</accession>
<reference evidence="2 3" key="1">
    <citation type="journal article" date="2016" name="Int. J. Syst. Evol. Microbiol.">
        <title>Acidipila dinghuensis sp. nov., an acidobacterium isolated from forest soil.</title>
        <authorList>
            <person name="Jiang Y.W."/>
            <person name="Wang J."/>
            <person name="Chen M.H."/>
            <person name="Lv Y.Y."/>
            <person name="Qiu L.H."/>
        </authorList>
    </citation>
    <scope>NUCLEOTIDE SEQUENCE [LARGE SCALE GENOMIC DNA]</scope>
    <source>
        <strain evidence="2 3">DHOF10</strain>
    </source>
</reference>
<keyword evidence="3" id="KW-1185">Reference proteome</keyword>
<dbReference type="AlphaFoldDB" id="A0A4Q1SGD7"/>
<protein>
    <submittedName>
        <fullName evidence="2">Uncharacterized protein</fullName>
    </submittedName>
</protein>
<dbReference type="EMBL" id="SDMK01000001">
    <property type="protein sequence ID" value="RXS96601.1"/>
    <property type="molecule type" value="Genomic_DNA"/>
</dbReference>
<dbReference type="Proteomes" id="UP000290253">
    <property type="component" value="Unassembled WGS sequence"/>
</dbReference>
<feature type="chain" id="PRO_5020881445" evidence="1">
    <location>
        <begin position="24"/>
        <end position="175"/>
    </location>
</feature>
<comment type="caution">
    <text evidence="2">The sequence shown here is derived from an EMBL/GenBank/DDBJ whole genome shotgun (WGS) entry which is preliminary data.</text>
</comment>